<dbReference type="EMBL" id="UYSG01011610">
    <property type="protein sequence ID" value="VDL63053.1"/>
    <property type="molecule type" value="Genomic_DNA"/>
</dbReference>
<dbReference type="Proteomes" id="UP000274504">
    <property type="component" value="Unassembled WGS sequence"/>
</dbReference>
<proteinExistence type="predicted"/>
<reference evidence="2 3" key="2">
    <citation type="submission" date="2018-11" db="EMBL/GenBank/DDBJ databases">
        <authorList>
            <consortium name="Pathogen Informatics"/>
        </authorList>
    </citation>
    <scope>NUCLEOTIDE SEQUENCE [LARGE SCALE GENOMIC DNA]</scope>
</reference>
<sequence>MVVEEPYEKYMTQNGTRLKIKWTAPKAALSGSCEMGYLTNNTETLNQLGSGYQMLRPANCMECVYEIRLQTWEATSKRRQSFEYLRTYFEEYFVSPEPPEFNYSSTRLIRRDDKWPLWILGTILVTYP</sequence>
<evidence type="ECO:0000313" key="2">
    <source>
        <dbReference type="EMBL" id="VDL63053.1"/>
    </source>
</evidence>
<evidence type="ECO:0000259" key="1">
    <source>
        <dbReference type="Pfam" id="PF07714"/>
    </source>
</evidence>
<gene>
    <name evidence="2" type="ORF">HDID_LOCUS10298</name>
</gene>
<accession>A0A0R3SX53</accession>
<organism evidence="4">
    <name type="scientific">Hymenolepis diminuta</name>
    <name type="common">Rat tapeworm</name>
    <dbReference type="NCBI Taxonomy" id="6216"/>
    <lineage>
        <taxon>Eukaryota</taxon>
        <taxon>Metazoa</taxon>
        <taxon>Spiralia</taxon>
        <taxon>Lophotrochozoa</taxon>
        <taxon>Platyhelminthes</taxon>
        <taxon>Cestoda</taxon>
        <taxon>Eucestoda</taxon>
        <taxon>Cyclophyllidea</taxon>
        <taxon>Hymenolepididae</taxon>
        <taxon>Hymenolepis</taxon>
    </lineage>
</organism>
<dbReference type="GO" id="GO:0004672">
    <property type="term" value="F:protein kinase activity"/>
    <property type="evidence" value="ECO:0007669"/>
    <property type="project" value="InterPro"/>
</dbReference>
<dbReference type="InterPro" id="IPR001245">
    <property type="entry name" value="Ser-Thr/Tyr_kinase_cat_dom"/>
</dbReference>
<evidence type="ECO:0000313" key="4">
    <source>
        <dbReference type="WBParaSite" id="HDID_0001030001-mRNA-1"/>
    </source>
</evidence>
<evidence type="ECO:0000313" key="3">
    <source>
        <dbReference type="Proteomes" id="UP000274504"/>
    </source>
</evidence>
<reference evidence="4" key="1">
    <citation type="submission" date="2017-02" db="UniProtKB">
        <authorList>
            <consortium name="WormBaseParasite"/>
        </authorList>
    </citation>
    <scope>IDENTIFICATION</scope>
</reference>
<dbReference type="Pfam" id="PF07714">
    <property type="entry name" value="PK_Tyr_Ser-Thr"/>
    <property type="match status" value="1"/>
</dbReference>
<protein>
    <submittedName>
        <fullName evidence="4">Pkinase_Tyr domain-containing protein</fullName>
    </submittedName>
</protein>
<dbReference type="AlphaFoldDB" id="A0A0R3SX53"/>
<name>A0A0R3SX53_HYMDI</name>
<dbReference type="STRING" id="6216.A0A0R3SX53"/>
<dbReference type="OrthoDB" id="28230at2759"/>
<feature type="domain" description="Serine-threonine/tyrosine-protein kinase catalytic" evidence="1">
    <location>
        <begin position="40"/>
        <end position="87"/>
    </location>
</feature>
<dbReference type="WBParaSite" id="HDID_0001030001-mRNA-1">
    <property type="protein sequence ID" value="HDID_0001030001-mRNA-1"/>
    <property type="gene ID" value="HDID_0001030001"/>
</dbReference>